<proteinExistence type="predicted"/>
<sequence>MMEFREELYQSWVKCGQDKPPLELVKLEAKGPIKFYPVDDGLGGGAVFTDNASAQEYLHLEEGTPESPRSDSACSDWSTIDAATKFNHEQGKSTGSSSQTWLTRDETRARDLRGAIGLAYSDLIDPGPEGQRSFRCVTLLENSVGTDSTHVLRCRENPNAKPVYYIFEDNSRHERGMFHFTDEYLQDERRKFTRLAYVTADKGAPWVRPALMLLERRLRSPAAVVEQVRQAHVAHRSEHTDEEMMDARTLDRGRQRWGKAAIGDPNPTGYE</sequence>
<dbReference type="Proteomes" id="UP001190700">
    <property type="component" value="Unassembled WGS sequence"/>
</dbReference>
<dbReference type="EMBL" id="LGRX02035607">
    <property type="protein sequence ID" value="KAK3233909.1"/>
    <property type="molecule type" value="Genomic_DNA"/>
</dbReference>
<name>A0AAE0BDF0_9CHLO</name>
<evidence type="ECO:0000313" key="2">
    <source>
        <dbReference type="Proteomes" id="UP001190700"/>
    </source>
</evidence>
<comment type="caution">
    <text evidence="1">The sequence shown here is derived from an EMBL/GenBank/DDBJ whole genome shotgun (WGS) entry which is preliminary data.</text>
</comment>
<gene>
    <name evidence="1" type="ORF">CYMTET_55824</name>
</gene>
<protein>
    <submittedName>
        <fullName evidence="1">Uncharacterized protein</fullName>
    </submittedName>
</protein>
<keyword evidence="2" id="KW-1185">Reference proteome</keyword>
<organism evidence="1 2">
    <name type="scientific">Cymbomonas tetramitiformis</name>
    <dbReference type="NCBI Taxonomy" id="36881"/>
    <lineage>
        <taxon>Eukaryota</taxon>
        <taxon>Viridiplantae</taxon>
        <taxon>Chlorophyta</taxon>
        <taxon>Pyramimonadophyceae</taxon>
        <taxon>Pyramimonadales</taxon>
        <taxon>Pyramimonadaceae</taxon>
        <taxon>Cymbomonas</taxon>
    </lineage>
</organism>
<reference evidence="1 2" key="1">
    <citation type="journal article" date="2015" name="Genome Biol. Evol.">
        <title>Comparative Genomics of a Bacterivorous Green Alga Reveals Evolutionary Causalities and Consequences of Phago-Mixotrophic Mode of Nutrition.</title>
        <authorList>
            <person name="Burns J.A."/>
            <person name="Paasch A."/>
            <person name="Narechania A."/>
            <person name="Kim E."/>
        </authorList>
    </citation>
    <scope>NUCLEOTIDE SEQUENCE [LARGE SCALE GENOMIC DNA]</scope>
    <source>
        <strain evidence="1 2">PLY_AMNH</strain>
    </source>
</reference>
<evidence type="ECO:0000313" key="1">
    <source>
        <dbReference type="EMBL" id="KAK3233909.1"/>
    </source>
</evidence>
<dbReference type="AlphaFoldDB" id="A0AAE0BDF0"/>
<accession>A0AAE0BDF0</accession>